<comment type="catalytic activity">
    <reaction evidence="2">
        <text>N(6)-D-ribulosyl-L-lysyl-[protein] + ATP = N(6)-(3-O-phospho-D-ribulosyl)-L-lysyl-[protein] + ADP + H(+)</text>
        <dbReference type="Rhea" id="RHEA:48432"/>
        <dbReference type="Rhea" id="RHEA-COMP:12103"/>
        <dbReference type="Rhea" id="RHEA-COMP:12104"/>
        <dbReference type="ChEBI" id="CHEBI:15378"/>
        <dbReference type="ChEBI" id="CHEBI:30616"/>
        <dbReference type="ChEBI" id="CHEBI:90418"/>
        <dbReference type="ChEBI" id="CHEBI:90420"/>
        <dbReference type="ChEBI" id="CHEBI:456216"/>
        <dbReference type="EC" id="2.7.1.172"/>
    </reaction>
    <physiologicalReaction direction="left-to-right" evidence="2">
        <dbReference type="Rhea" id="RHEA:48433"/>
    </physiologicalReaction>
</comment>
<reference evidence="3" key="1">
    <citation type="submission" date="2021-07" db="EMBL/GenBank/DDBJ databases">
        <authorList>
            <person name="Durling M."/>
        </authorList>
    </citation>
    <scope>NUCLEOTIDE SEQUENCE</scope>
</reference>
<dbReference type="PANTHER" id="PTHR12149">
    <property type="entry name" value="FRUCTOSAMINE 3 KINASE-RELATED PROTEIN"/>
    <property type="match status" value="1"/>
</dbReference>
<dbReference type="AlphaFoldDB" id="A0A9N9PNZ9"/>
<dbReference type="InterPro" id="IPR016477">
    <property type="entry name" value="Fructo-/Ketosamine-3-kinase"/>
</dbReference>
<dbReference type="InterPro" id="IPR011009">
    <property type="entry name" value="Kinase-like_dom_sf"/>
</dbReference>
<dbReference type="OrthoDB" id="5772781at2759"/>
<name>A0A9N9PNZ9_9HELO</name>
<keyword evidence="4" id="KW-1185">Reference proteome</keyword>
<proteinExistence type="predicted"/>
<accession>A0A9N9PNZ9</accession>
<dbReference type="Gene3D" id="3.90.1200.10">
    <property type="match status" value="1"/>
</dbReference>
<evidence type="ECO:0000313" key="4">
    <source>
        <dbReference type="Proteomes" id="UP000696280"/>
    </source>
</evidence>
<gene>
    <name evidence="3" type="ORF">HYFRA_00013894</name>
</gene>
<dbReference type="EC" id="2.7.1.172" evidence="1"/>
<sequence length="358" mass="40587">MADKEFDTEFPDLKLLTIDSSTIEDEAGPRIMVDENVIAKLPAGSHSVYARSHGSSMWTQTARVETTQADGTPKSYFLKVASGDLGRGMVEGEFESMKSIHDVLEDFCPKPLAWGTFKSNPDLHFFLCAFREMDQDIPEMDRFTSMLAEFHSTSSARSPNGQFGYHCTTYNGNLAQDNSWTDSWEEYFKNNIVRMLQLEEEARGPSPELKQLAGPFLEKVIPRLLRPLETQGNILKPCLIHGDLWYGNTSTDLDTGEPITFDASSFWGHNEYEVRTMRPAGVQFGRAYLKAYHARYPISPPEEDHEDRLALYAIRSRIHDSALYPMNEGFRNLLAEQMRLLVDKYPDGYGEPISKASL</sequence>
<evidence type="ECO:0000256" key="1">
    <source>
        <dbReference type="ARBA" id="ARBA00011961"/>
    </source>
</evidence>
<dbReference type="PANTHER" id="PTHR12149:SF8">
    <property type="entry name" value="PROTEIN-RIBULOSAMINE 3-KINASE"/>
    <property type="match status" value="1"/>
</dbReference>
<comment type="caution">
    <text evidence="3">The sequence shown here is derived from an EMBL/GenBank/DDBJ whole genome shotgun (WGS) entry which is preliminary data.</text>
</comment>
<organism evidence="3 4">
    <name type="scientific">Hymenoscyphus fraxineus</name>
    <dbReference type="NCBI Taxonomy" id="746836"/>
    <lineage>
        <taxon>Eukaryota</taxon>
        <taxon>Fungi</taxon>
        <taxon>Dikarya</taxon>
        <taxon>Ascomycota</taxon>
        <taxon>Pezizomycotina</taxon>
        <taxon>Leotiomycetes</taxon>
        <taxon>Helotiales</taxon>
        <taxon>Helotiaceae</taxon>
        <taxon>Hymenoscyphus</taxon>
    </lineage>
</organism>
<evidence type="ECO:0000313" key="3">
    <source>
        <dbReference type="EMBL" id="CAG8961444.1"/>
    </source>
</evidence>
<dbReference type="Pfam" id="PF03881">
    <property type="entry name" value="Fructosamin_kin"/>
    <property type="match status" value="1"/>
</dbReference>
<dbReference type="Proteomes" id="UP000696280">
    <property type="component" value="Unassembled WGS sequence"/>
</dbReference>
<evidence type="ECO:0000256" key="2">
    <source>
        <dbReference type="ARBA" id="ARBA00048655"/>
    </source>
</evidence>
<dbReference type="SUPFAM" id="SSF56112">
    <property type="entry name" value="Protein kinase-like (PK-like)"/>
    <property type="match status" value="1"/>
</dbReference>
<protein>
    <recommendedName>
        <fullName evidence="1">protein-ribulosamine 3-kinase</fullName>
        <ecNumber evidence="1">2.7.1.172</ecNumber>
    </recommendedName>
</protein>
<dbReference type="EMBL" id="CAJVRL010000109">
    <property type="protein sequence ID" value="CAG8961444.1"/>
    <property type="molecule type" value="Genomic_DNA"/>
</dbReference>
<dbReference type="GO" id="GO:0102193">
    <property type="term" value="F:protein-ribulosamine 3-kinase activity"/>
    <property type="evidence" value="ECO:0007669"/>
    <property type="project" value="UniProtKB-EC"/>
</dbReference>